<organism evidence="1 2">
    <name type="scientific">Rosistilla carotiformis</name>
    <dbReference type="NCBI Taxonomy" id="2528017"/>
    <lineage>
        <taxon>Bacteria</taxon>
        <taxon>Pseudomonadati</taxon>
        <taxon>Planctomycetota</taxon>
        <taxon>Planctomycetia</taxon>
        <taxon>Pirellulales</taxon>
        <taxon>Pirellulaceae</taxon>
        <taxon>Rosistilla</taxon>
    </lineage>
</organism>
<reference evidence="1 2" key="1">
    <citation type="submission" date="2019-02" db="EMBL/GenBank/DDBJ databases">
        <title>Deep-cultivation of Planctomycetes and their phenomic and genomic characterization uncovers novel biology.</title>
        <authorList>
            <person name="Wiegand S."/>
            <person name="Jogler M."/>
            <person name="Boedeker C."/>
            <person name="Pinto D."/>
            <person name="Vollmers J."/>
            <person name="Rivas-Marin E."/>
            <person name="Kohn T."/>
            <person name="Peeters S.H."/>
            <person name="Heuer A."/>
            <person name="Rast P."/>
            <person name="Oberbeckmann S."/>
            <person name="Bunk B."/>
            <person name="Jeske O."/>
            <person name="Meyerdierks A."/>
            <person name="Storesund J.E."/>
            <person name="Kallscheuer N."/>
            <person name="Luecker S."/>
            <person name="Lage O.M."/>
            <person name="Pohl T."/>
            <person name="Merkel B.J."/>
            <person name="Hornburger P."/>
            <person name="Mueller R.-W."/>
            <person name="Bruemmer F."/>
            <person name="Labrenz M."/>
            <person name="Spormann A.M."/>
            <person name="Op den Camp H."/>
            <person name="Overmann J."/>
            <person name="Amann R."/>
            <person name="Jetten M.S.M."/>
            <person name="Mascher T."/>
            <person name="Medema M.H."/>
            <person name="Devos D.P."/>
            <person name="Kaster A.-K."/>
            <person name="Ovreas L."/>
            <person name="Rohde M."/>
            <person name="Galperin M.Y."/>
            <person name="Jogler C."/>
        </authorList>
    </citation>
    <scope>NUCLEOTIDE SEQUENCE [LARGE SCALE GENOMIC DNA]</scope>
    <source>
        <strain evidence="1 2">Poly24</strain>
    </source>
</reference>
<dbReference type="EMBL" id="CP036348">
    <property type="protein sequence ID" value="QDV70518.1"/>
    <property type="molecule type" value="Genomic_DNA"/>
</dbReference>
<evidence type="ECO:0000313" key="2">
    <source>
        <dbReference type="Proteomes" id="UP000315082"/>
    </source>
</evidence>
<dbReference type="Proteomes" id="UP000315082">
    <property type="component" value="Chromosome"/>
</dbReference>
<gene>
    <name evidence="1" type="ORF">Poly24_42420</name>
</gene>
<proteinExistence type="predicted"/>
<sequence length="144" mass="14762">MPVVRRNFQIQTAVLIVALSLAAIGCGGSSARDLPKLGQVTGTVTLDGQPLADAVVSFQSKDAGRVASGATDAAGNYTIYLLNDIEGAPVGTNQVMIVTAKPGDDAIPGSAKPEVLPAKYNAESELSADVQPGDNQFDFELTSA</sequence>
<dbReference type="Gene3D" id="2.60.40.1120">
    <property type="entry name" value="Carboxypeptidase-like, regulatory domain"/>
    <property type="match status" value="1"/>
</dbReference>
<keyword evidence="2" id="KW-1185">Reference proteome</keyword>
<dbReference type="SUPFAM" id="SSF49464">
    <property type="entry name" value="Carboxypeptidase regulatory domain-like"/>
    <property type="match status" value="1"/>
</dbReference>
<evidence type="ECO:0000313" key="1">
    <source>
        <dbReference type="EMBL" id="QDV70518.1"/>
    </source>
</evidence>
<dbReference type="AlphaFoldDB" id="A0A518JY97"/>
<dbReference type="KEGG" id="rcf:Poly24_42420"/>
<name>A0A518JY97_9BACT</name>
<protein>
    <recommendedName>
        <fullName evidence="3">Carboxypeptidase regulatory-like domain-containing protein</fullName>
    </recommendedName>
</protein>
<dbReference type="OrthoDB" id="286727at2"/>
<dbReference type="InterPro" id="IPR008969">
    <property type="entry name" value="CarboxyPept-like_regulatory"/>
</dbReference>
<evidence type="ECO:0008006" key="3">
    <source>
        <dbReference type="Google" id="ProtNLM"/>
    </source>
</evidence>
<dbReference type="PROSITE" id="PS51257">
    <property type="entry name" value="PROKAR_LIPOPROTEIN"/>
    <property type="match status" value="1"/>
</dbReference>
<accession>A0A518JY97</accession>